<keyword evidence="2" id="KW-0812">Transmembrane</keyword>
<dbReference type="AlphaFoldDB" id="A0AAD7KHI5"/>
<proteinExistence type="predicted"/>
<keyword evidence="4" id="KW-1185">Reference proteome</keyword>
<evidence type="ECO:0000313" key="4">
    <source>
        <dbReference type="Proteomes" id="UP001215598"/>
    </source>
</evidence>
<evidence type="ECO:0000256" key="1">
    <source>
        <dbReference type="SAM" id="MobiDB-lite"/>
    </source>
</evidence>
<accession>A0AAD7KHI5</accession>
<comment type="caution">
    <text evidence="3">The sequence shown here is derived from an EMBL/GenBank/DDBJ whole genome shotgun (WGS) entry which is preliminary data.</text>
</comment>
<dbReference type="Proteomes" id="UP001215598">
    <property type="component" value="Unassembled WGS sequence"/>
</dbReference>
<feature type="compositionally biased region" description="Low complexity" evidence="1">
    <location>
        <begin position="1"/>
        <end position="17"/>
    </location>
</feature>
<feature type="transmembrane region" description="Helical" evidence="2">
    <location>
        <begin position="96"/>
        <end position="119"/>
    </location>
</feature>
<dbReference type="EMBL" id="JARKIB010000002">
    <property type="protein sequence ID" value="KAJ7784775.1"/>
    <property type="molecule type" value="Genomic_DNA"/>
</dbReference>
<protein>
    <submittedName>
        <fullName evidence="3">Uncharacterized protein</fullName>
    </submittedName>
</protein>
<sequence>MSRPYSVSFSRQQGSSSELDVDGSEKPFTVLLPRSSRHFELGVFLSKLAGWPVIVIGGHLILQAAAWSFFAVVEARMFLALPYSSASWAMNHPHPITLVSTLISTVLAAASSFLFSWGLRQSIAIHLHRKGMSLADFISSVKISSRSLILEPRRWKWSAPSIALVILTGVQTSGWNALITPLPINVPTPLNGSELDLSSQLLQQMQSSGALDKCVYGSINLPVFTVGQTESGYGVVKDNLDFPSSLTLMDQTFNVNTAGILPLTLFDAGGLFDTKSSSWFPGTTAIPGTLKPLFELPDGLSSNYSTTQQGFTATVQCTFQDVSADTTPSATFSDATVKDWSTGEQLGNITFSHLTSDCLVPVKSKLNTTQAYTDEDDYILMIGCQSAENYTLIFEGSGLYDFMKTMVCTVSPQITTVWVDYSDSDPTLDTISIKNTFDSVPEPAGGPAGLSAVTTMSYAIYFAQGISSNLMGDELRSLLQEVSGGDEFADEDVLQYTGEYMRGIAEYSGTVLRACLSAEGSVFANGVPQNMSTDSSGIFYTQTVGWMHVSVTTFWVLFPATLVALITISVVLLSVARDSAGDGVRPPFDPTNAMHLLAASAAGGLHDVFTGTEEKDIEAARDVNIVLESIPGRGPALTRSTL</sequence>
<keyword evidence="2" id="KW-0472">Membrane</keyword>
<feature type="region of interest" description="Disordered" evidence="1">
    <location>
        <begin position="1"/>
        <end position="22"/>
    </location>
</feature>
<evidence type="ECO:0000256" key="2">
    <source>
        <dbReference type="SAM" id="Phobius"/>
    </source>
</evidence>
<feature type="transmembrane region" description="Helical" evidence="2">
    <location>
        <begin position="49"/>
        <end position="75"/>
    </location>
</feature>
<feature type="transmembrane region" description="Helical" evidence="2">
    <location>
        <begin position="554"/>
        <end position="576"/>
    </location>
</feature>
<name>A0AAD7KHI5_9AGAR</name>
<evidence type="ECO:0000313" key="3">
    <source>
        <dbReference type="EMBL" id="KAJ7784775.1"/>
    </source>
</evidence>
<gene>
    <name evidence="3" type="ORF">B0H16DRAFT_1709460</name>
</gene>
<reference evidence="3" key="1">
    <citation type="submission" date="2023-03" db="EMBL/GenBank/DDBJ databases">
        <title>Massive genome expansion in bonnet fungi (Mycena s.s.) driven by repeated elements and novel gene families across ecological guilds.</title>
        <authorList>
            <consortium name="Lawrence Berkeley National Laboratory"/>
            <person name="Harder C.B."/>
            <person name="Miyauchi S."/>
            <person name="Viragh M."/>
            <person name="Kuo A."/>
            <person name="Thoen E."/>
            <person name="Andreopoulos B."/>
            <person name="Lu D."/>
            <person name="Skrede I."/>
            <person name="Drula E."/>
            <person name="Henrissat B."/>
            <person name="Morin E."/>
            <person name="Kohler A."/>
            <person name="Barry K."/>
            <person name="LaButti K."/>
            <person name="Morin E."/>
            <person name="Salamov A."/>
            <person name="Lipzen A."/>
            <person name="Mereny Z."/>
            <person name="Hegedus B."/>
            <person name="Baldrian P."/>
            <person name="Stursova M."/>
            <person name="Weitz H."/>
            <person name="Taylor A."/>
            <person name="Grigoriev I.V."/>
            <person name="Nagy L.G."/>
            <person name="Martin F."/>
            <person name="Kauserud H."/>
        </authorList>
    </citation>
    <scope>NUCLEOTIDE SEQUENCE</scope>
    <source>
        <strain evidence="3">CBHHK182m</strain>
    </source>
</reference>
<organism evidence="3 4">
    <name type="scientific">Mycena metata</name>
    <dbReference type="NCBI Taxonomy" id="1033252"/>
    <lineage>
        <taxon>Eukaryota</taxon>
        <taxon>Fungi</taxon>
        <taxon>Dikarya</taxon>
        <taxon>Basidiomycota</taxon>
        <taxon>Agaricomycotina</taxon>
        <taxon>Agaricomycetes</taxon>
        <taxon>Agaricomycetidae</taxon>
        <taxon>Agaricales</taxon>
        <taxon>Marasmiineae</taxon>
        <taxon>Mycenaceae</taxon>
        <taxon>Mycena</taxon>
    </lineage>
</organism>
<keyword evidence="2" id="KW-1133">Transmembrane helix</keyword>